<gene>
    <name evidence="1" type="ORF">HPS56_04550</name>
</gene>
<evidence type="ECO:0000313" key="1">
    <source>
        <dbReference type="EMBL" id="NPD91629.1"/>
    </source>
</evidence>
<dbReference type="PROSITE" id="PS51257">
    <property type="entry name" value="PROKAR_LIPOPROTEIN"/>
    <property type="match status" value="1"/>
</dbReference>
<comment type="caution">
    <text evidence="1">The sequence shown here is derived from an EMBL/GenBank/DDBJ whole genome shotgun (WGS) entry which is preliminary data.</text>
</comment>
<organism evidence="1 2">
    <name type="scientific">Xylanibacter muris</name>
    <dbReference type="NCBI Taxonomy" id="2736290"/>
    <lineage>
        <taxon>Bacteria</taxon>
        <taxon>Pseudomonadati</taxon>
        <taxon>Bacteroidota</taxon>
        <taxon>Bacteroidia</taxon>
        <taxon>Bacteroidales</taxon>
        <taxon>Prevotellaceae</taxon>
        <taxon>Xylanibacter</taxon>
    </lineage>
</organism>
<protein>
    <submittedName>
        <fullName evidence="1">6-bladed beta-propeller</fullName>
    </submittedName>
</protein>
<keyword evidence="2" id="KW-1185">Reference proteome</keyword>
<sequence length="378" mass="43360">MMRKLYALMVCMLFASCSEKVYNNAPVLSITEESGKLVDTLFTCDMQEIKLETNHECAISAIEKIILHDSIYYIKDIRQDKVFMFGEDGHHIRTIKDIGRGHGEYINLIDVAIDRHAGELLLLVSPNGIMHYTVDGKFKYRQNLDRPYTDISCDKNHYYLRCETYANKNQVGHSVTVMDKKDGHVSDQLKLDAEHAPFCSFGPRMYDCGDRRFFTRFFDDTVYELADGGVTPAYSIGFGKYSFSTDMLDGRIDCDKLFGKARKSKSVYAVSKLKAGKRFMLFSSNLFDIFVYDVLEGRGIHSFANPWCSDMNLQWEYHPLEGTTDKICGVVRSSVFSSMKKIIKENLSLRDRFSEEAIRVADRFNDGDNPLILIYTLK</sequence>
<name>A0ABX2AKQ1_9BACT</name>
<dbReference type="Proteomes" id="UP000714420">
    <property type="component" value="Unassembled WGS sequence"/>
</dbReference>
<dbReference type="EMBL" id="JABKKF010000003">
    <property type="protein sequence ID" value="NPD91629.1"/>
    <property type="molecule type" value="Genomic_DNA"/>
</dbReference>
<dbReference type="Pfam" id="PF17170">
    <property type="entry name" value="DUF5128"/>
    <property type="match status" value="1"/>
</dbReference>
<evidence type="ECO:0000313" key="2">
    <source>
        <dbReference type="Proteomes" id="UP000714420"/>
    </source>
</evidence>
<reference evidence="1 2" key="1">
    <citation type="submission" date="2020-05" db="EMBL/GenBank/DDBJ databases">
        <title>Distinct polysaccharide utilization as determinants for interspecies competition between intestinal Prevotella spp.</title>
        <authorList>
            <person name="Galvez E.J.C."/>
            <person name="Iljazovic A."/>
            <person name="Strowig T."/>
        </authorList>
    </citation>
    <scope>NUCLEOTIDE SEQUENCE [LARGE SCALE GENOMIC DNA]</scope>
    <source>
        <strain evidence="1 2">PMUR</strain>
    </source>
</reference>
<accession>A0ABX2AKQ1</accession>
<dbReference type="RefSeq" id="WP_172274574.1">
    <property type="nucleotide sequence ID" value="NZ_CASGMU010000018.1"/>
</dbReference>
<proteinExistence type="predicted"/>